<dbReference type="PANTHER" id="PTHR43158">
    <property type="entry name" value="SKFA PEPTIDE EXPORT ATP-BINDING PROTEIN SKFE"/>
    <property type="match status" value="1"/>
</dbReference>
<dbReference type="EMBL" id="JAGRRH010000019">
    <property type="protein sequence ID" value="KAG7349256.1"/>
    <property type="molecule type" value="Genomic_DNA"/>
</dbReference>
<dbReference type="OrthoDB" id="10255969at2759"/>
<dbReference type="InterPro" id="IPR003593">
    <property type="entry name" value="AAA+_ATPase"/>
</dbReference>
<accession>A0A9K3PJN4</accession>
<evidence type="ECO:0000259" key="3">
    <source>
        <dbReference type="PROSITE" id="PS50893"/>
    </source>
</evidence>
<dbReference type="InterPro" id="IPR017871">
    <property type="entry name" value="ABC_transporter-like_CS"/>
</dbReference>
<dbReference type="InterPro" id="IPR003439">
    <property type="entry name" value="ABC_transporter-like_ATP-bd"/>
</dbReference>
<dbReference type="Proteomes" id="UP000693970">
    <property type="component" value="Unassembled WGS sequence"/>
</dbReference>
<evidence type="ECO:0000256" key="2">
    <source>
        <dbReference type="ARBA" id="ARBA00022840"/>
    </source>
</evidence>
<dbReference type="GO" id="GO:0005524">
    <property type="term" value="F:ATP binding"/>
    <property type="evidence" value="ECO:0007669"/>
    <property type="project" value="UniProtKB-KW"/>
</dbReference>
<feature type="domain" description="ABC transporter" evidence="3">
    <location>
        <begin position="408"/>
        <end position="650"/>
    </location>
</feature>
<dbReference type="PROSITE" id="PS00211">
    <property type="entry name" value="ABC_TRANSPORTER_1"/>
    <property type="match status" value="1"/>
</dbReference>
<dbReference type="AlphaFoldDB" id="A0A9K3PJN4"/>
<keyword evidence="5" id="KW-1185">Reference proteome</keyword>
<dbReference type="PANTHER" id="PTHR43158:SF2">
    <property type="entry name" value="SKFA PEPTIDE EXPORT ATP-BINDING PROTEIN SKFE"/>
    <property type="match status" value="1"/>
</dbReference>
<gene>
    <name evidence="4" type="ORF">IV203_011853</name>
</gene>
<keyword evidence="1" id="KW-0547">Nucleotide-binding</keyword>
<reference evidence="4" key="2">
    <citation type="submission" date="2021-04" db="EMBL/GenBank/DDBJ databases">
        <authorList>
            <person name="Podell S."/>
        </authorList>
    </citation>
    <scope>NUCLEOTIDE SEQUENCE</scope>
    <source>
        <strain evidence="4">Hildebrandi</strain>
    </source>
</reference>
<sequence length="652" mass="73023">MMRSTSAQRIVDTSNRVLSQSFLSLKFSTSAAASISEDNETSIASTQFPSTPPLLQFSKTRLSYISTNDNSYSRFATEPFSWSIHPPDLTCDNPLERQGGYALLGRNGTAKSLLGLSLMATTQTVNLRERLDEQQQQQQQQQQRNAQNPYLIEGDLSIPSGSRWHSRAVAHVSFHSHQELLEERDEKTGEHLTAFKAIATAGGAPGKLNPAAQFLVVRFGLYPLLHRTVNTLSTGEIRKVLLIRALSQRPKLLVLDNAFDGLDVPSRDILKDLVSRTLRGFTQDILVQGVSSKATARTQIVLMTHRAEEIVDEIDTVAWFERPVKTEQVPNLQFQMLKRHHHDGREPISPVDSLYEALGMNVSTDFSTDQRFGFLDWQDPTLPDADVIKCWWNQDHLMDRNTADNIVVKANGLTIRRGDATLLHSLDWTVRQGERWIVGGGNGAGKSTLSRLLANPEFLKDDVFNDSSLQIMPKSNKNNPRSNTVGWVSTETHLNHHQGSQKNSLMTTREFFEAETAGSSLEHVILPVIAWLEIASTATEQEDFLSQPFHHLSQGQQKMALLAAAIAKRPPLLVLDEPCQGLDLMARQRLLQVIERICVATDMSLIYITHHLEEEKIPSISHALHLKDRRAVFQGPIDDYSPDDFYASSSES</sequence>
<reference evidence="4" key="1">
    <citation type="journal article" date="2021" name="Sci. Rep.">
        <title>Diploid genomic architecture of Nitzschia inconspicua, an elite biomass production diatom.</title>
        <authorList>
            <person name="Oliver A."/>
            <person name="Podell S."/>
            <person name="Pinowska A."/>
            <person name="Traller J.C."/>
            <person name="Smith S.R."/>
            <person name="McClure R."/>
            <person name="Beliaev A."/>
            <person name="Bohutskyi P."/>
            <person name="Hill E.A."/>
            <person name="Rabines A."/>
            <person name="Zheng H."/>
            <person name="Allen L.Z."/>
            <person name="Kuo A."/>
            <person name="Grigoriev I.V."/>
            <person name="Allen A.E."/>
            <person name="Hazlebeck D."/>
            <person name="Allen E.E."/>
        </authorList>
    </citation>
    <scope>NUCLEOTIDE SEQUENCE</scope>
    <source>
        <strain evidence="4">Hildebrandi</strain>
    </source>
</reference>
<organism evidence="4 5">
    <name type="scientific">Nitzschia inconspicua</name>
    <dbReference type="NCBI Taxonomy" id="303405"/>
    <lineage>
        <taxon>Eukaryota</taxon>
        <taxon>Sar</taxon>
        <taxon>Stramenopiles</taxon>
        <taxon>Ochrophyta</taxon>
        <taxon>Bacillariophyta</taxon>
        <taxon>Bacillariophyceae</taxon>
        <taxon>Bacillariophycidae</taxon>
        <taxon>Bacillariales</taxon>
        <taxon>Bacillariaceae</taxon>
        <taxon>Nitzschia</taxon>
    </lineage>
</organism>
<dbReference type="PROSITE" id="PS50893">
    <property type="entry name" value="ABC_TRANSPORTER_2"/>
    <property type="match status" value="1"/>
</dbReference>
<name>A0A9K3PJN4_9STRA</name>
<evidence type="ECO:0000313" key="4">
    <source>
        <dbReference type="EMBL" id="KAG7349256.1"/>
    </source>
</evidence>
<dbReference type="GO" id="GO:0016887">
    <property type="term" value="F:ATP hydrolysis activity"/>
    <property type="evidence" value="ECO:0007669"/>
    <property type="project" value="InterPro"/>
</dbReference>
<dbReference type="SMART" id="SM00382">
    <property type="entry name" value="AAA"/>
    <property type="match status" value="2"/>
</dbReference>
<dbReference type="Pfam" id="PF00005">
    <property type="entry name" value="ABC_tran"/>
    <property type="match status" value="2"/>
</dbReference>
<keyword evidence="2 4" id="KW-0067">ATP-binding</keyword>
<dbReference type="CDD" id="cd00267">
    <property type="entry name" value="ABC_ATPase"/>
    <property type="match status" value="1"/>
</dbReference>
<evidence type="ECO:0000313" key="5">
    <source>
        <dbReference type="Proteomes" id="UP000693970"/>
    </source>
</evidence>
<comment type="caution">
    <text evidence="4">The sequence shown here is derived from an EMBL/GenBank/DDBJ whole genome shotgun (WGS) entry which is preliminary data.</text>
</comment>
<protein>
    <submittedName>
        <fullName evidence="4">Molybdenum ABC transporter ATP-binding protein</fullName>
    </submittedName>
</protein>
<evidence type="ECO:0000256" key="1">
    <source>
        <dbReference type="ARBA" id="ARBA00022741"/>
    </source>
</evidence>
<proteinExistence type="predicted"/>